<evidence type="ECO:0000259" key="10">
    <source>
        <dbReference type="PROSITE" id="PS50893"/>
    </source>
</evidence>
<name>A0A4R2EF61_9BACT</name>
<evidence type="ECO:0000256" key="8">
    <source>
        <dbReference type="ARBA" id="ARBA00023065"/>
    </source>
</evidence>
<evidence type="ECO:0000256" key="7">
    <source>
        <dbReference type="ARBA" id="ARBA00023004"/>
    </source>
</evidence>
<dbReference type="GO" id="GO:0016887">
    <property type="term" value="F:ATP hydrolysis activity"/>
    <property type="evidence" value="ECO:0007669"/>
    <property type="project" value="InterPro"/>
</dbReference>
<dbReference type="CDD" id="cd03214">
    <property type="entry name" value="ABC_Iron-Siderophores_B12_Hemin"/>
    <property type="match status" value="1"/>
</dbReference>
<evidence type="ECO:0000256" key="1">
    <source>
        <dbReference type="ARBA" id="ARBA00004202"/>
    </source>
</evidence>
<dbReference type="PANTHER" id="PTHR42771">
    <property type="entry name" value="IRON(3+)-HYDROXAMATE IMPORT ATP-BINDING PROTEIN FHUC"/>
    <property type="match status" value="1"/>
</dbReference>
<dbReference type="EMBL" id="SLWB01000018">
    <property type="protein sequence ID" value="TCN62679.1"/>
    <property type="molecule type" value="Genomic_DNA"/>
</dbReference>
<dbReference type="InterPro" id="IPR003439">
    <property type="entry name" value="ABC_transporter-like_ATP-bd"/>
</dbReference>
<evidence type="ECO:0000313" key="11">
    <source>
        <dbReference type="EMBL" id="TCN62679.1"/>
    </source>
</evidence>
<evidence type="ECO:0000313" key="12">
    <source>
        <dbReference type="Proteomes" id="UP000294830"/>
    </source>
</evidence>
<protein>
    <submittedName>
        <fullName evidence="11">Iron complex transport system ATP-binding protein</fullName>
    </submittedName>
</protein>
<dbReference type="PROSITE" id="PS50893">
    <property type="entry name" value="ABC_TRANSPORTER_2"/>
    <property type="match status" value="1"/>
</dbReference>
<accession>A0A4R2EF61</accession>
<reference evidence="11 12" key="1">
    <citation type="submission" date="2019-03" db="EMBL/GenBank/DDBJ databases">
        <title>Genomic Encyclopedia of Archaeal and Bacterial Type Strains, Phase II (KMG-II): from individual species to whole genera.</title>
        <authorList>
            <person name="Goeker M."/>
        </authorList>
    </citation>
    <scope>NUCLEOTIDE SEQUENCE [LARGE SCALE GENOMIC DNA]</scope>
    <source>
        <strain evidence="11 12">RL-C</strain>
    </source>
</reference>
<dbReference type="GO" id="GO:0005886">
    <property type="term" value="C:plasma membrane"/>
    <property type="evidence" value="ECO:0007669"/>
    <property type="project" value="UniProtKB-SubCell"/>
</dbReference>
<dbReference type="Pfam" id="PF00005">
    <property type="entry name" value="ABC_tran"/>
    <property type="match status" value="1"/>
</dbReference>
<evidence type="ECO:0000256" key="4">
    <source>
        <dbReference type="ARBA" id="ARBA00022496"/>
    </source>
</evidence>
<evidence type="ECO:0000256" key="3">
    <source>
        <dbReference type="ARBA" id="ARBA00022475"/>
    </source>
</evidence>
<feature type="domain" description="ABC transporter" evidence="10">
    <location>
        <begin position="2"/>
        <end position="239"/>
    </location>
</feature>
<keyword evidence="2" id="KW-0813">Transport</keyword>
<keyword evidence="4" id="KW-0410">Iron transport</keyword>
<dbReference type="SMART" id="SM00382">
    <property type="entry name" value="AAA"/>
    <property type="match status" value="1"/>
</dbReference>
<evidence type="ECO:0000256" key="5">
    <source>
        <dbReference type="ARBA" id="ARBA00022741"/>
    </source>
</evidence>
<dbReference type="Proteomes" id="UP000294830">
    <property type="component" value="Unassembled WGS sequence"/>
</dbReference>
<dbReference type="SUPFAM" id="SSF52540">
    <property type="entry name" value="P-loop containing nucleoside triphosphate hydrolases"/>
    <property type="match status" value="1"/>
</dbReference>
<dbReference type="InterPro" id="IPR051535">
    <property type="entry name" value="Siderophore_ABC-ATPase"/>
</dbReference>
<comment type="subcellular location">
    <subcellularLocation>
        <location evidence="1">Cell membrane</location>
        <topology evidence="1">Peripheral membrane protein</topology>
    </subcellularLocation>
</comment>
<sequence>MLDISDLTIGYSGGKVVAPNLNATLERGNLVCLLGANGTGKSTLIRTLCGFQPALSGSVTIGGREVATLNAHDLAKELSVVLTDRLSVPNATVEELVGYGRSPYTGFLGRMSKEDRAMVAEAMECCQIAHKRKELLSNLSDGERQKAVIAKAMAQDTPLIVLDEPTAFLDLPTRVEIMQLLRTLASKSQKSILMSTHDMELALQMADKLWILHRNGPLDVGSPEDLLLSGVFNNLFGQTNVQFDVRTGLFKVAYEYHATLPVAGHGFHFTLLRRAFARRGIKLEHSANRDSFWLQIATHAEKPYTLFFEEVPVSHHKSIDELVDKVEQCQAKQKVEAVASEPGRS</sequence>
<evidence type="ECO:0000256" key="9">
    <source>
        <dbReference type="ARBA" id="ARBA00023136"/>
    </source>
</evidence>
<keyword evidence="9" id="KW-0472">Membrane</keyword>
<keyword evidence="7" id="KW-0408">Iron</keyword>
<keyword evidence="5" id="KW-0547">Nucleotide-binding</keyword>
<gene>
    <name evidence="11" type="ORF">CLV25_1183</name>
</gene>
<evidence type="ECO:0000256" key="2">
    <source>
        <dbReference type="ARBA" id="ARBA00022448"/>
    </source>
</evidence>
<dbReference type="InterPro" id="IPR003593">
    <property type="entry name" value="AAA+_ATPase"/>
</dbReference>
<dbReference type="Gene3D" id="3.40.50.300">
    <property type="entry name" value="P-loop containing nucleotide triphosphate hydrolases"/>
    <property type="match status" value="1"/>
</dbReference>
<keyword evidence="6 11" id="KW-0067">ATP-binding</keyword>
<proteinExistence type="predicted"/>
<evidence type="ECO:0000256" key="6">
    <source>
        <dbReference type="ARBA" id="ARBA00022840"/>
    </source>
</evidence>
<keyword evidence="12" id="KW-1185">Reference proteome</keyword>
<keyword evidence="8" id="KW-0406">Ion transport</keyword>
<dbReference type="PANTHER" id="PTHR42771:SF3">
    <property type="entry name" value="PETROBACTIN IMPORT ATP-BINDING PROTEIN YCLP"/>
    <property type="match status" value="1"/>
</dbReference>
<dbReference type="AlphaFoldDB" id="A0A4R2EF61"/>
<dbReference type="InterPro" id="IPR027417">
    <property type="entry name" value="P-loop_NTPase"/>
</dbReference>
<dbReference type="GO" id="GO:0005524">
    <property type="term" value="F:ATP binding"/>
    <property type="evidence" value="ECO:0007669"/>
    <property type="project" value="UniProtKB-KW"/>
</dbReference>
<keyword evidence="3" id="KW-1003">Cell membrane</keyword>
<comment type="caution">
    <text evidence="11">The sequence shown here is derived from an EMBL/GenBank/DDBJ whole genome shotgun (WGS) entry which is preliminary data.</text>
</comment>
<organism evidence="11 12">
    <name type="scientific">Acetobacteroides hydrogenigenes</name>
    <dbReference type="NCBI Taxonomy" id="979970"/>
    <lineage>
        <taxon>Bacteria</taxon>
        <taxon>Pseudomonadati</taxon>
        <taxon>Bacteroidota</taxon>
        <taxon>Bacteroidia</taxon>
        <taxon>Bacteroidales</taxon>
        <taxon>Rikenellaceae</taxon>
        <taxon>Acetobacteroides</taxon>
    </lineage>
</organism>
<dbReference type="GO" id="GO:0006826">
    <property type="term" value="P:iron ion transport"/>
    <property type="evidence" value="ECO:0007669"/>
    <property type="project" value="UniProtKB-KW"/>
</dbReference>